<name>A0A285JFA1_9GAMM</name>
<dbReference type="EMBL" id="OBEB01000008">
    <property type="protein sequence ID" value="SNY58954.1"/>
    <property type="molecule type" value="Genomic_DNA"/>
</dbReference>
<dbReference type="InterPro" id="IPR013655">
    <property type="entry name" value="PAS_fold_3"/>
</dbReference>
<gene>
    <name evidence="10" type="ORF">SAMN06297280_3526</name>
</gene>
<keyword evidence="2" id="KW-1003">Cell membrane</keyword>
<dbReference type="RefSeq" id="WP_170949045.1">
    <property type="nucleotide sequence ID" value="NZ_OBEB01000008.1"/>
</dbReference>
<keyword evidence="6" id="KW-1133">Transmembrane helix</keyword>
<protein>
    <submittedName>
        <fullName evidence="10">Methyl-accepting chemotaxis sensory transducer with Pas/Pac sensor</fullName>
    </submittedName>
</protein>
<keyword evidence="6" id="KW-0812">Transmembrane</keyword>
<dbReference type="FunFam" id="1.10.287.950:FF:000001">
    <property type="entry name" value="Methyl-accepting chemotaxis sensory transducer"/>
    <property type="match status" value="1"/>
</dbReference>
<dbReference type="InterPro" id="IPR004089">
    <property type="entry name" value="MCPsignal_dom"/>
</dbReference>
<dbReference type="InterPro" id="IPR035965">
    <property type="entry name" value="PAS-like_dom_sf"/>
</dbReference>
<dbReference type="SMART" id="SM00091">
    <property type="entry name" value="PAS"/>
    <property type="match status" value="1"/>
</dbReference>
<feature type="domain" description="T-SNARE coiled-coil homology" evidence="9">
    <location>
        <begin position="436"/>
        <end position="498"/>
    </location>
</feature>
<dbReference type="SUPFAM" id="SSF58104">
    <property type="entry name" value="Methyl-accepting chemotaxis protein (MCP) signaling domain"/>
    <property type="match status" value="1"/>
</dbReference>
<evidence type="ECO:0000313" key="11">
    <source>
        <dbReference type="Proteomes" id="UP000219353"/>
    </source>
</evidence>
<dbReference type="Gene3D" id="1.10.287.950">
    <property type="entry name" value="Methyl-accepting chemotaxis protein"/>
    <property type="match status" value="1"/>
</dbReference>
<dbReference type="SMART" id="SM00283">
    <property type="entry name" value="MA"/>
    <property type="match status" value="1"/>
</dbReference>
<dbReference type="Proteomes" id="UP000219353">
    <property type="component" value="Unassembled WGS sequence"/>
</dbReference>
<dbReference type="GO" id="GO:0005886">
    <property type="term" value="C:plasma membrane"/>
    <property type="evidence" value="ECO:0007669"/>
    <property type="project" value="UniProtKB-SubCell"/>
</dbReference>
<dbReference type="GO" id="GO:0007165">
    <property type="term" value="P:signal transduction"/>
    <property type="evidence" value="ECO:0007669"/>
    <property type="project" value="UniProtKB-KW"/>
</dbReference>
<evidence type="ECO:0000313" key="10">
    <source>
        <dbReference type="EMBL" id="SNY58954.1"/>
    </source>
</evidence>
<dbReference type="CDD" id="cd00130">
    <property type="entry name" value="PAS"/>
    <property type="match status" value="1"/>
</dbReference>
<comment type="similarity">
    <text evidence="4">Belongs to the methyl-accepting chemotaxis (MCP) protein family.</text>
</comment>
<proteinExistence type="inferred from homology"/>
<evidence type="ECO:0000256" key="4">
    <source>
        <dbReference type="ARBA" id="ARBA00029447"/>
    </source>
</evidence>
<evidence type="ECO:0000259" key="9">
    <source>
        <dbReference type="PROSITE" id="PS50192"/>
    </source>
</evidence>
<dbReference type="Pfam" id="PF00015">
    <property type="entry name" value="MCPsignal"/>
    <property type="match status" value="1"/>
</dbReference>
<keyword evidence="3 5" id="KW-0807">Transducer</keyword>
<dbReference type="PROSITE" id="PS50111">
    <property type="entry name" value="CHEMOTAXIS_TRANSDUC_2"/>
    <property type="match status" value="1"/>
</dbReference>
<organism evidence="10 11">
    <name type="scientific">Arsukibacterium tuosuense</name>
    <dbReference type="NCBI Taxonomy" id="1323745"/>
    <lineage>
        <taxon>Bacteria</taxon>
        <taxon>Pseudomonadati</taxon>
        <taxon>Pseudomonadota</taxon>
        <taxon>Gammaproteobacteria</taxon>
        <taxon>Chromatiales</taxon>
        <taxon>Chromatiaceae</taxon>
        <taxon>Arsukibacterium</taxon>
    </lineage>
</organism>
<dbReference type="GO" id="GO:0006935">
    <property type="term" value="P:chemotaxis"/>
    <property type="evidence" value="ECO:0007669"/>
    <property type="project" value="UniProtKB-ARBA"/>
</dbReference>
<evidence type="ECO:0000256" key="6">
    <source>
        <dbReference type="SAM" id="Phobius"/>
    </source>
</evidence>
<evidence type="ECO:0000256" key="5">
    <source>
        <dbReference type="PROSITE-ProRule" id="PRU00284"/>
    </source>
</evidence>
<evidence type="ECO:0000256" key="1">
    <source>
        <dbReference type="ARBA" id="ARBA00004429"/>
    </source>
</evidence>
<evidence type="ECO:0000256" key="3">
    <source>
        <dbReference type="ARBA" id="ARBA00023224"/>
    </source>
</evidence>
<evidence type="ECO:0000256" key="2">
    <source>
        <dbReference type="ARBA" id="ARBA00022519"/>
    </source>
</evidence>
<keyword evidence="2" id="KW-0997">Cell inner membrane</keyword>
<dbReference type="Gene3D" id="3.30.450.20">
    <property type="entry name" value="PAS domain"/>
    <property type="match status" value="1"/>
</dbReference>
<feature type="domain" description="Methyl-accepting transducer" evidence="7">
    <location>
        <begin position="249"/>
        <end position="485"/>
    </location>
</feature>
<feature type="transmembrane region" description="Helical" evidence="6">
    <location>
        <begin position="148"/>
        <end position="167"/>
    </location>
</feature>
<dbReference type="AlphaFoldDB" id="A0A285JFA1"/>
<feature type="domain" description="PAS" evidence="8">
    <location>
        <begin position="25"/>
        <end position="60"/>
    </location>
</feature>
<dbReference type="Pfam" id="PF08447">
    <property type="entry name" value="PAS_3"/>
    <property type="match status" value="1"/>
</dbReference>
<reference evidence="11" key="1">
    <citation type="submission" date="2017-09" db="EMBL/GenBank/DDBJ databases">
        <authorList>
            <person name="Varghese N."/>
            <person name="Submissions S."/>
        </authorList>
    </citation>
    <scope>NUCLEOTIDE SEQUENCE [LARGE SCALE GENOMIC DNA]</scope>
    <source>
        <strain evidence="11">CGMCC 1.12461</strain>
    </source>
</reference>
<dbReference type="InterPro" id="IPR000014">
    <property type="entry name" value="PAS"/>
</dbReference>
<dbReference type="NCBIfam" id="TIGR00229">
    <property type="entry name" value="sensory_box"/>
    <property type="match status" value="1"/>
</dbReference>
<dbReference type="PROSITE" id="PS50112">
    <property type="entry name" value="PAS"/>
    <property type="match status" value="1"/>
</dbReference>
<keyword evidence="11" id="KW-1185">Reference proteome</keyword>
<evidence type="ECO:0000259" key="7">
    <source>
        <dbReference type="PROSITE" id="PS50111"/>
    </source>
</evidence>
<dbReference type="PANTHER" id="PTHR32089">
    <property type="entry name" value="METHYL-ACCEPTING CHEMOTAXIS PROTEIN MCPB"/>
    <property type="match status" value="1"/>
</dbReference>
<accession>A0A285JFA1</accession>
<sequence>MKKNLPVTRIEKTFHPGANILSTTNLDGKITYINQDFIQISGFSKAELIGENHHIVRHPDMPPAVFKMFWSDLRAEKSWMGIVKNRCKNGDHYWVDAFATPIKKAGQVEEFQSVRRKAHPEAVQRAEKVYSSLLAGKTLRQLTDAIPLWTKIAMVILLTALLPLLTAMFSNSVYLFIAASLLATSGSIAALFILSEPLRKALQQLQRISADKVARFIYTGRADEAGMLLLAIKKLESENAALIGRINDMSSMLSASAQSLSTAVSQSENGTLRQFEQTEQVATAMEQMTASIATVASNAQQTSVASAAGLNVTSSSKQVVDQNVQTISELKTLINSAASIIHQVAASSDEIEKILEVILAIANQTNLLALNAAIEAARAGELGRGFAVVADEVRSLANRTQNSTKEINSVIEKLQSGVKQAVAAMTAGEHAAEDCVVRSQQTATSLEQILQAINTMSQMSEQIAQAVTEQTQVADTICESVVSIKANAQENLQAVTLSSKVADETMLITRKLDQLSNQFWQSQQGT</sequence>
<feature type="transmembrane region" description="Helical" evidence="6">
    <location>
        <begin position="173"/>
        <end position="194"/>
    </location>
</feature>
<dbReference type="InterPro" id="IPR000727">
    <property type="entry name" value="T_SNARE_dom"/>
</dbReference>
<keyword evidence="6" id="KW-0472">Membrane</keyword>
<dbReference type="PANTHER" id="PTHR32089:SF74">
    <property type="entry name" value="METHYL-ACCEPTING CHEMOTAXIS PROTEIN AER"/>
    <property type="match status" value="1"/>
</dbReference>
<evidence type="ECO:0000259" key="8">
    <source>
        <dbReference type="PROSITE" id="PS50112"/>
    </source>
</evidence>
<dbReference type="CDD" id="cd11386">
    <property type="entry name" value="MCP_signal"/>
    <property type="match status" value="1"/>
</dbReference>
<comment type="subcellular location">
    <subcellularLocation>
        <location evidence="1">Cell inner membrane</location>
        <topology evidence="1">Multi-pass membrane protein</topology>
    </subcellularLocation>
</comment>
<dbReference type="SUPFAM" id="SSF55785">
    <property type="entry name" value="PYP-like sensor domain (PAS domain)"/>
    <property type="match status" value="1"/>
</dbReference>
<dbReference type="PROSITE" id="PS50192">
    <property type="entry name" value="T_SNARE"/>
    <property type="match status" value="1"/>
</dbReference>